<dbReference type="STRING" id="289078.A0A2X0MCU5"/>
<evidence type="ECO:0000256" key="1">
    <source>
        <dbReference type="SAM" id="MobiDB-lite"/>
    </source>
</evidence>
<evidence type="ECO:0000313" key="2">
    <source>
        <dbReference type="EMBL" id="SCZ91990.1"/>
    </source>
</evidence>
<protein>
    <submittedName>
        <fullName evidence="2">BZ3500_MvSof-1268-A1-R1_Chr5-3g08267 protein</fullName>
    </submittedName>
</protein>
<organism evidence="2 3">
    <name type="scientific">Microbotryum saponariae</name>
    <dbReference type="NCBI Taxonomy" id="289078"/>
    <lineage>
        <taxon>Eukaryota</taxon>
        <taxon>Fungi</taxon>
        <taxon>Dikarya</taxon>
        <taxon>Basidiomycota</taxon>
        <taxon>Pucciniomycotina</taxon>
        <taxon>Microbotryomycetes</taxon>
        <taxon>Microbotryales</taxon>
        <taxon>Microbotryaceae</taxon>
        <taxon>Microbotryum</taxon>
    </lineage>
</organism>
<sequence length="78" mass="8557">MIAPPLTVETNNESTAKLDPARGGRAPVLKWLGVPYGQVGRWERPVTPKSWTEPLECLEFGAKFPQPESPAGDLQVRS</sequence>
<keyword evidence="3" id="KW-1185">Reference proteome</keyword>
<dbReference type="Gene3D" id="3.40.50.1820">
    <property type="entry name" value="alpha/beta hydrolase"/>
    <property type="match status" value="1"/>
</dbReference>
<accession>A0A2X0MCU5</accession>
<dbReference type="SUPFAM" id="SSF53474">
    <property type="entry name" value="alpha/beta-Hydrolases"/>
    <property type="match status" value="1"/>
</dbReference>
<reference evidence="3" key="1">
    <citation type="submission" date="2016-10" db="EMBL/GenBank/DDBJ databases">
        <authorList>
            <person name="Jeantristanb JTB J.-T."/>
            <person name="Ricardo R."/>
        </authorList>
    </citation>
    <scope>NUCLEOTIDE SEQUENCE [LARGE SCALE GENOMIC DNA]</scope>
</reference>
<dbReference type="OrthoDB" id="408631at2759"/>
<feature type="region of interest" description="Disordered" evidence="1">
    <location>
        <begin position="1"/>
        <end position="22"/>
    </location>
</feature>
<gene>
    <name evidence="2" type="ORF">BZ3500_MVSOF-1268-A1-R1_CHR5-3G08267</name>
</gene>
<dbReference type="EMBL" id="FMWP01000017">
    <property type="protein sequence ID" value="SCZ91990.1"/>
    <property type="molecule type" value="Genomic_DNA"/>
</dbReference>
<name>A0A2X0MCU5_9BASI</name>
<proteinExistence type="predicted"/>
<dbReference type="AlphaFoldDB" id="A0A2X0MCU5"/>
<evidence type="ECO:0000313" key="3">
    <source>
        <dbReference type="Proteomes" id="UP000249723"/>
    </source>
</evidence>
<dbReference type="InterPro" id="IPR029058">
    <property type="entry name" value="AB_hydrolase_fold"/>
</dbReference>
<dbReference type="Proteomes" id="UP000249723">
    <property type="component" value="Unassembled WGS sequence"/>
</dbReference>